<dbReference type="InterPro" id="IPR007206">
    <property type="entry name" value="Protein_HGH1_C"/>
</dbReference>
<gene>
    <name evidence="2" type="ORF">Csa_7G328320</name>
</gene>
<dbReference type="Pfam" id="PF04064">
    <property type="entry name" value="DUF384"/>
    <property type="match status" value="1"/>
</dbReference>
<sequence length="157" mass="17720">MQGDPTTKEWMTCQTKNHWVESDPIKRVSMLPPLSPLASLPFPPSSTSSSPFPHPFSTHPATICFRSSSSLSQWKQKTAKSDPIQKLNTNLPTKYTFVEQQRRLCFPDAGRRAFWSINGPRILQVGYEDEENPKVMEAYERVGSLLVNSGGDEEPHD</sequence>
<evidence type="ECO:0000313" key="2">
    <source>
        <dbReference type="EMBL" id="KGN44544.1"/>
    </source>
</evidence>
<reference evidence="2 3" key="2">
    <citation type="journal article" date="2009" name="PLoS ONE">
        <title>An integrated genetic and cytogenetic map of the cucumber genome.</title>
        <authorList>
            <person name="Ren Y."/>
            <person name="Zhang Z."/>
            <person name="Liu J."/>
            <person name="Staub J.E."/>
            <person name="Han Y."/>
            <person name="Cheng Z."/>
            <person name="Li X."/>
            <person name="Lu J."/>
            <person name="Miao H."/>
            <person name="Kang H."/>
            <person name="Xie B."/>
            <person name="Gu X."/>
            <person name="Wang X."/>
            <person name="Du Y."/>
            <person name="Jin W."/>
            <person name="Huang S."/>
        </authorList>
    </citation>
    <scope>NUCLEOTIDE SEQUENCE [LARGE SCALE GENOMIC DNA]</scope>
    <source>
        <strain evidence="3">cv. 9930</strain>
    </source>
</reference>
<organism evidence="2 3">
    <name type="scientific">Cucumis sativus</name>
    <name type="common">Cucumber</name>
    <dbReference type="NCBI Taxonomy" id="3659"/>
    <lineage>
        <taxon>Eukaryota</taxon>
        <taxon>Viridiplantae</taxon>
        <taxon>Streptophyta</taxon>
        <taxon>Embryophyta</taxon>
        <taxon>Tracheophyta</taxon>
        <taxon>Spermatophyta</taxon>
        <taxon>Magnoliopsida</taxon>
        <taxon>eudicotyledons</taxon>
        <taxon>Gunneridae</taxon>
        <taxon>Pentapetalae</taxon>
        <taxon>rosids</taxon>
        <taxon>fabids</taxon>
        <taxon>Cucurbitales</taxon>
        <taxon>Cucurbitaceae</taxon>
        <taxon>Benincaseae</taxon>
        <taxon>Cucumis</taxon>
    </lineage>
</organism>
<name>A0A0A0K6M6_CUCSA</name>
<keyword evidence="3" id="KW-1185">Reference proteome</keyword>
<evidence type="ECO:0000259" key="1">
    <source>
        <dbReference type="Pfam" id="PF04064"/>
    </source>
</evidence>
<dbReference type="STRING" id="3659.A0A0A0K6M6"/>
<evidence type="ECO:0000313" key="3">
    <source>
        <dbReference type="Proteomes" id="UP000029981"/>
    </source>
</evidence>
<reference evidence="2 3" key="1">
    <citation type="journal article" date="2009" name="Nat. Genet.">
        <title>The genome of the cucumber, Cucumis sativus L.</title>
        <authorList>
            <person name="Huang S."/>
            <person name="Li R."/>
            <person name="Zhang Z."/>
            <person name="Li L."/>
            <person name="Gu X."/>
            <person name="Fan W."/>
            <person name="Lucas W.J."/>
            <person name="Wang X."/>
            <person name="Xie B."/>
            <person name="Ni P."/>
            <person name="Ren Y."/>
            <person name="Zhu H."/>
            <person name="Li J."/>
            <person name="Lin K."/>
            <person name="Jin W."/>
            <person name="Fei Z."/>
            <person name="Li G."/>
            <person name="Staub J."/>
            <person name="Kilian A."/>
            <person name="van der Vossen E.A."/>
            <person name="Wu Y."/>
            <person name="Guo J."/>
            <person name="He J."/>
            <person name="Jia Z."/>
            <person name="Ren Y."/>
            <person name="Tian G."/>
            <person name="Lu Y."/>
            <person name="Ruan J."/>
            <person name="Qian W."/>
            <person name="Wang M."/>
            <person name="Huang Q."/>
            <person name="Li B."/>
            <person name="Xuan Z."/>
            <person name="Cao J."/>
            <person name="Asan"/>
            <person name="Wu Z."/>
            <person name="Zhang J."/>
            <person name="Cai Q."/>
            <person name="Bai Y."/>
            <person name="Zhao B."/>
            <person name="Han Y."/>
            <person name="Li Y."/>
            <person name="Li X."/>
            <person name="Wang S."/>
            <person name="Shi Q."/>
            <person name="Liu S."/>
            <person name="Cho W.K."/>
            <person name="Kim J.Y."/>
            <person name="Xu Y."/>
            <person name="Heller-Uszynska K."/>
            <person name="Miao H."/>
            <person name="Cheng Z."/>
            <person name="Zhang S."/>
            <person name="Wu J."/>
            <person name="Yang Y."/>
            <person name="Kang H."/>
            <person name="Li M."/>
            <person name="Liang H."/>
            <person name="Ren X."/>
            <person name="Shi Z."/>
            <person name="Wen M."/>
            <person name="Jian M."/>
            <person name="Yang H."/>
            <person name="Zhang G."/>
            <person name="Yang Z."/>
            <person name="Chen R."/>
            <person name="Liu S."/>
            <person name="Li J."/>
            <person name="Ma L."/>
            <person name="Liu H."/>
            <person name="Zhou Y."/>
            <person name="Zhao J."/>
            <person name="Fang X."/>
            <person name="Li G."/>
            <person name="Fang L."/>
            <person name="Li Y."/>
            <person name="Liu D."/>
            <person name="Zheng H."/>
            <person name="Zhang Y."/>
            <person name="Qin N."/>
            <person name="Li Z."/>
            <person name="Yang G."/>
            <person name="Yang S."/>
            <person name="Bolund L."/>
            <person name="Kristiansen K."/>
            <person name="Zheng H."/>
            <person name="Li S."/>
            <person name="Zhang X."/>
            <person name="Yang H."/>
            <person name="Wang J."/>
            <person name="Sun R."/>
            <person name="Zhang B."/>
            <person name="Jiang S."/>
            <person name="Wang J."/>
            <person name="Du Y."/>
            <person name="Li S."/>
        </authorList>
    </citation>
    <scope>NUCLEOTIDE SEQUENCE [LARGE SCALE GENOMIC DNA]</scope>
    <source>
        <strain evidence="3">cv. 9930</strain>
    </source>
</reference>
<reference evidence="2 3" key="3">
    <citation type="journal article" date="2010" name="BMC Genomics">
        <title>Transcriptome sequencing and comparative analysis of cucumber flowers with different sex types.</title>
        <authorList>
            <person name="Guo S."/>
            <person name="Zheng Y."/>
            <person name="Joung J.G."/>
            <person name="Liu S."/>
            <person name="Zhang Z."/>
            <person name="Crasta O.R."/>
            <person name="Sobral B.W."/>
            <person name="Xu Y."/>
            <person name="Huang S."/>
            <person name="Fei Z."/>
        </authorList>
    </citation>
    <scope>NUCLEOTIDE SEQUENCE [LARGE SCALE GENOMIC DNA]</scope>
    <source>
        <strain evidence="3">cv. 9930</strain>
    </source>
</reference>
<dbReference type="Gramene" id="KGN44544">
    <property type="protein sequence ID" value="KGN44544"/>
    <property type="gene ID" value="Csa_7G328320"/>
</dbReference>
<reference evidence="2 3" key="4">
    <citation type="journal article" date="2011" name="BMC Genomics">
        <title>RNA-Seq improves annotation of protein-coding genes in the cucumber genome.</title>
        <authorList>
            <person name="Li Z."/>
            <person name="Zhang Z."/>
            <person name="Yan P."/>
            <person name="Huang S."/>
            <person name="Fei Z."/>
            <person name="Lin K."/>
        </authorList>
    </citation>
    <scope>NUCLEOTIDE SEQUENCE [LARGE SCALE GENOMIC DNA]</scope>
    <source>
        <strain evidence="3">cv. 9930</strain>
    </source>
</reference>
<dbReference type="Proteomes" id="UP000029981">
    <property type="component" value="Chromosome 7"/>
</dbReference>
<feature type="domain" description="Protein HGH1 C-terminal" evidence="1">
    <location>
        <begin position="104"/>
        <end position="152"/>
    </location>
</feature>
<protein>
    <recommendedName>
        <fullName evidence="1">Protein HGH1 C-terminal domain-containing protein</fullName>
    </recommendedName>
</protein>
<dbReference type="AlphaFoldDB" id="A0A0A0K6M6"/>
<proteinExistence type="predicted"/>
<dbReference type="EMBL" id="CM002928">
    <property type="protein sequence ID" value="KGN44544.1"/>
    <property type="molecule type" value="Genomic_DNA"/>
</dbReference>
<accession>A0A0A0K6M6</accession>